<dbReference type="RefSeq" id="WP_168936063.1">
    <property type="nucleotide sequence ID" value="NZ_CAUBDW010000104.1"/>
</dbReference>
<dbReference type="AlphaFoldDB" id="A0A848CBX8"/>
<evidence type="ECO:0000313" key="1">
    <source>
        <dbReference type="EMBL" id="NME52742.1"/>
    </source>
</evidence>
<dbReference type="EMBL" id="JABAFY010000038">
    <property type="protein sequence ID" value="NME52742.1"/>
    <property type="molecule type" value="Genomic_DNA"/>
</dbReference>
<organism evidence="1 2">
    <name type="scientific">Desulfovibrio piger</name>
    <dbReference type="NCBI Taxonomy" id="901"/>
    <lineage>
        <taxon>Bacteria</taxon>
        <taxon>Pseudomonadati</taxon>
        <taxon>Thermodesulfobacteriota</taxon>
        <taxon>Desulfovibrionia</taxon>
        <taxon>Desulfovibrionales</taxon>
        <taxon>Desulfovibrionaceae</taxon>
        <taxon>Desulfovibrio</taxon>
    </lineage>
</organism>
<reference evidence="1 2" key="1">
    <citation type="submission" date="2020-04" db="EMBL/GenBank/DDBJ databases">
        <authorList>
            <person name="Hitch T.C.A."/>
            <person name="Wylensek D."/>
            <person name="Clavel T."/>
        </authorList>
    </citation>
    <scope>NUCLEOTIDE SEQUENCE [LARGE SCALE GENOMIC DNA]</scope>
    <source>
        <strain evidence="1 2">PG-251-APC-1</strain>
    </source>
</reference>
<dbReference type="InterPro" id="IPR054333">
    <property type="entry name" value="REase-ARP-assoc"/>
</dbReference>
<evidence type="ECO:0000313" key="2">
    <source>
        <dbReference type="Proteomes" id="UP000522333"/>
    </source>
</evidence>
<dbReference type="Pfam" id="PF22558">
    <property type="entry name" value="REase-ARP"/>
    <property type="match status" value="1"/>
</dbReference>
<comment type="caution">
    <text evidence="1">The sequence shown here is derived from an EMBL/GenBank/DDBJ whole genome shotgun (WGS) entry which is preliminary data.</text>
</comment>
<name>A0A848CBX8_9BACT</name>
<protein>
    <submittedName>
        <fullName evidence="1">Uncharacterized protein</fullName>
    </submittedName>
</protein>
<gene>
    <name evidence="1" type="ORF">HF854_09490</name>
</gene>
<sequence length="344" mass="38611">MTYWKAQKEQHLRQLAHLFEGDPGGGKFNGQAQPFVLQAPEKNLFAPIRDEVLLYFNGHLPGADGRLRFWRSGGERVVAGHVCSLPTGHVLSSQVACLNHLFPLSRDGKAATLLLQGLRPDMVEALPVGIHACDMFVEFEVTGGGSYLNEEQRGRSLTRGANATSVDAVMKGRDAQGNIRLFLIEWKYTESYPSKREKKPGSRGDNRLWRYRSFFTRDGSPFTFCNSDVGSTFFEELLTEPYYQLMRQTLLGWKMTQDPSRNGQATSFTHIVVIPHGNTALRSGCAVIAGRQGDLAGAWNALVREPVLFLAPEELLQPLTAQPDYARLLDYLCRRYWQDGRSRS</sequence>
<dbReference type="Proteomes" id="UP000522333">
    <property type="component" value="Unassembled WGS sequence"/>
</dbReference>
<accession>A0A848CBX8</accession>
<proteinExistence type="predicted"/>